<dbReference type="InterPro" id="IPR005299">
    <property type="entry name" value="MeTrfase_7"/>
</dbReference>
<organism evidence="3 4">
    <name type="scientific">Sphagnum jensenii</name>
    <dbReference type="NCBI Taxonomy" id="128206"/>
    <lineage>
        <taxon>Eukaryota</taxon>
        <taxon>Viridiplantae</taxon>
        <taxon>Streptophyta</taxon>
        <taxon>Embryophyta</taxon>
        <taxon>Bryophyta</taxon>
        <taxon>Sphagnophytina</taxon>
        <taxon>Sphagnopsida</taxon>
        <taxon>Sphagnales</taxon>
        <taxon>Sphagnaceae</taxon>
        <taxon>Sphagnum</taxon>
    </lineage>
</organism>
<proteinExistence type="predicted"/>
<keyword evidence="1" id="KW-0479">Metal-binding</keyword>
<keyword evidence="2" id="KW-0460">Magnesium</keyword>
<evidence type="ECO:0000313" key="4">
    <source>
        <dbReference type="Proteomes" id="UP001497444"/>
    </source>
</evidence>
<protein>
    <submittedName>
        <fullName evidence="3">Uncharacterized protein</fullName>
    </submittedName>
</protein>
<keyword evidence="4" id="KW-1185">Reference proteome</keyword>
<name>A0ABP0WN17_9BRYO</name>
<dbReference type="Gene3D" id="3.40.50.150">
    <property type="entry name" value="Vaccinia Virus protein VP39"/>
    <property type="match status" value="1"/>
</dbReference>
<dbReference type="Proteomes" id="UP001497444">
    <property type="component" value="Chromosome 19"/>
</dbReference>
<dbReference type="PANTHER" id="PTHR31009">
    <property type="entry name" value="S-ADENOSYL-L-METHIONINE:CARBOXYL METHYLTRANSFERASE FAMILY PROTEIN"/>
    <property type="match status" value="1"/>
</dbReference>
<dbReference type="Gene3D" id="1.10.1200.270">
    <property type="entry name" value="Methyltransferase, alpha-helical capping domain"/>
    <property type="match status" value="1"/>
</dbReference>
<accession>A0ABP0WN17</accession>
<evidence type="ECO:0000256" key="2">
    <source>
        <dbReference type="ARBA" id="ARBA00022842"/>
    </source>
</evidence>
<dbReference type="Pfam" id="PF03492">
    <property type="entry name" value="Methyltransf_7"/>
    <property type="match status" value="1"/>
</dbReference>
<evidence type="ECO:0000313" key="3">
    <source>
        <dbReference type="EMBL" id="CAK9267541.1"/>
    </source>
</evidence>
<gene>
    <name evidence="3" type="ORF">CSSPJE1EN1_LOCUS13019</name>
</gene>
<sequence>MEKVFSMVGGDGEFSYHQMGVIQAYTIRKLEPLLVEAIKHLSLPEHGPLHIADFGCSTGKNSITCINFIVKSIAERYAKAAAGETTGHDTTCMPEMLVFFIDLPVNDFNHLIQLLASNKAENGGDSIGVDGADVAKVNNYLSATRGGSFYNRLLPKESMHFAISTWALHWMSQIPKRVTDPNSPCYNKGRSWILGGDPLIAQEFAQQSQLDLDNFFNCRAAEMAPGGIVFVLLGSRQDATNPTNQCDPDFAPGPDYENAWNDLIADGVITTDTRDTFNIPVYYRSKEEVKTSIIKCGAFDIQYLQSCDDESLCPKDELMHMLQFPQSFAKFYSAWARAMMGPIMEAHMGLQATNEFFIRHQRRIAAHATSVLSDPKAQEEYKCFNLGFLLVVLKRKVPKSMEPSPF</sequence>
<dbReference type="EMBL" id="OZ020114">
    <property type="protein sequence ID" value="CAK9267541.1"/>
    <property type="molecule type" value="Genomic_DNA"/>
</dbReference>
<reference evidence="3" key="1">
    <citation type="submission" date="2024-02" db="EMBL/GenBank/DDBJ databases">
        <authorList>
            <consortium name="ELIXIR-Norway"/>
            <consortium name="Elixir Norway"/>
        </authorList>
    </citation>
    <scope>NUCLEOTIDE SEQUENCE</scope>
</reference>
<dbReference type="InterPro" id="IPR042086">
    <property type="entry name" value="MeTrfase_capping"/>
</dbReference>
<dbReference type="SUPFAM" id="SSF53335">
    <property type="entry name" value="S-adenosyl-L-methionine-dependent methyltransferases"/>
    <property type="match status" value="1"/>
</dbReference>
<evidence type="ECO:0000256" key="1">
    <source>
        <dbReference type="ARBA" id="ARBA00022723"/>
    </source>
</evidence>
<dbReference type="InterPro" id="IPR029063">
    <property type="entry name" value="SAM-dependent_MTases_sf"/>
</dbReference>